<dbReference type="Proteomes" id="UP001175271">
    <property type="component" value="Unassembled WGS sequence"/>
</dbReference>
<name>A0AA39HGA0_9BILA</name>
<keyword evidence="3" id="KW-1185">Reference proteome</keyword>
<keyword evidence="1" id="KW-1133">Transmembrane helix</keyword>
<keyword evidence="1" id="KW-0812">Transmembrane</keyword>
<proteinExistence type="predicted"/>
<reference evidence="2" key="1">
    <citation type="submission" date="2023-06" db="EMBL/GenBank/DDBJ databases">
        <title>Genomic analysis of the entomopathogenic nematode Steinernema hermaphroditum.</title>
        <authorList>
            <person name="Schwarz E.M."/>
            <person name="Heppert J.K."/>
            <person name="Baniya A."/>
            <person name="Schwartz H.T."/>
            <person name="Tan C.-H."/>
            <person name="Antoshechkin I."/>
            <person name="Sternberg P.W."/>
            <person name="Goodrich-Blair H."/>
            <person name="Dillman A.R."/>
        </authorList>
    </citation>
    <scope>NUCLEOTIDE SEQUENCE</scope>
    <source>
        <strain evidence="2">PS9179</strain>
        <tissue evidence="2">Whole animal</tissue>
    </source>
</reference>
<evidence type="ECO:0000313" key="3">
    <source>
        <dbReference type="Proteomes" id="UP001175271"/>
    </source>
</evidence>
<evidence type="ECO:0000256" key="1">
    <source>
        <dbReference type="SAM" id="Phobius"/>
    </source>
</evidence>
<evidence type="ECO:0000313" key="2">
    <source>
        <dbReference type="EMBL" id="KAK0405308.1"/>
    </source>
</evidence>
<feature type="transmembrane region" description="Helical" evidence="1">
    <location>
        <begin position="6"/>
        <end position="27"/>
    </location>
</feature>
<comment type="caution">
    <text evidence="2">The sequence shown here is derived from an EMBL/GenBank/DDBJ whole genome shotgun (WGS) entry which is preliminary data.</text>
</comment>
<dbReference type="AlphaFoldDB" id="A0AA39HGA0"/>
<dbReference type="EMBL" id="JAUCMV010000004">
    <property type="protein sequence ID" value="KAK0405308.1"/>
    <property type="molecule type" value="Genomic_DNA"/>
</dbReference>
<keyword evidence="1" id="KW-0472">Membrane</keyword>
<protein>
    <submittedName>
        <fullName evidence="2">Uncharacterized protein</fullName>
    </submittedName>
</protein>
<accession>A0AA39HGA0</accession>
<gene>
    <name evidence="2" type="ORF">QR680_017915</name>
</gene>
<sequence length="78" mass="8252">MLLPVIPVVVELTASGVVLVPVISVVVKLEAVSSPALDVVGPCDSEGNTQNHSYYDYCADDRSDNGKFVHHITSPEGT</sequence>
<organism evidence="2 3">
    <name type="scientific">Steinernema hermaphroditum</name>
    <dbReference type="NCBI Taxonomy" id="289476"/>
    <lineage>
        <taxon>Eukaryota</taxon>
        <taxon>Metazoa</taxon>
        <taxon>Ecdysozoa</taxon>
        <taxon>Nematoda</taxon>
        <taxon>Chromadorea</taxon>
        <taxon>Rhabditida</taxon>
        <taxon>Tylenchina</taxon>
        <taxon>Panagrolaimomorpha</taxon>
        <taxon>Strongyloidoidea</taxon>
        <taxon>Steinernematidae</taxon>
        <taxon>Steinernema</taxon>
    </lineage>
</organism>